<dbReference type="AlphaFoldDB" id="A0A449B107"/>
<reference evidence="1 2" key="1">
    <citation type="submission" date="2019-01" db="EMBL/GenBank/DDBJ databases">
        <authorList>
            <consortium name="Pathogen Informatics"/>
        </authorList>
    </citation>
    <scope>NUCLEOTIDE SEQUENCE [LARGE SCALE GENOMIC DNA]</scope>
    <source>
        <strain evidence="1 2">NCTC10181</strain>
    </source>
</reference>
<dbReference type="Proteomes" id="UP000290985">
    <property type="component" value="Chromosome"/>
</dbReference>
<dbReference type="EMBL" id="LR215036">
    <property type="protein sequence ID" value="VEU74243.1"/>
    <property type="molecule type" value="Genomic_DNA"/>
</dbReference>
<dbReference type="KEGG" id="mcit:NCTC10181_00078"/>
<gene>
    <name evidence="1" type="ORF">NCTC10181_00078</name>
</gene>
<name>A0A449B107_9BACT</name>
<accession>A0A449B107</accession>
<organism evidence="1 2">
    <name type="scientific">Mycoplasmopsis citelli</name>
    <dbReference type="NCBI Taxonomy" id="171281"/>
    <lineage>
        <taxon>Bacteria</taxon>
        <taxon>Bacillati</taxon>
        <taxon>Mycoplasmatota</taxon>
        <taxon>Mycoplasmoidales</taxon>
        <taxon>Metamycoplasmataceae</taxon>
        <taxon>Mycoplasmopsis</taxon>
    </lineage>
</organism>
<keyword evidence="2" id="KW-1185">Reference proteome</keyword>
<sequence>MKEMIFGEIVSFDQILKKLKSHEKALNEAIKSFDKWKNNENK</sequence>
<evidence type="ECO:0000313" key="2">
    <source>
        <dbReference type="Proteomes" id="UP000290985"/>
    </source>
</evidence>
<evidence type="ECO:0000313" key="1">
    <source>
        <dbReference type="EMBL" id="VEU74243.1"/>
    </source>
</evidence>
<protein>
    <submittedName>
        <fullName evidence="1">Uncharacterized protein</fullName>
    </submittedName>
</protein>
<proteinExistence type="predicted"/>